<organism evidence="2">
    <name type="scientific">uncultured Rubrobacteraceae bacterium</name>
    <dbReference type="NCBI Taxonomy" id="349277"/>
    <lineage>
        <taxon>Bacteria</taxon>
        <taxon>Bacillati</taxon>
        <taxon>Actinomycetota</taxon>
        <taxon>Rubrobacteria</taxon>
        <taxon>Rubrobacterales</taxon>
        <taxon>Rubrobacteraceae</taxon>
        <taxon>environmental samples</taxon>
    </lineage>
</organism>
<feature type="compositionally biased region" description="Basic residues" evidence="1">
    <location>
        <begin position="26"/>
        <end position="35"/>
    </location>
</feature>
<gene>
    <name evidence="2" type="ORF">AVDCRST_MAG58-675</name>
</gene>
<evidence type="ECO:0000313" key="2">
    <source>
        <dbReference type="EMBL" id="CAA9448533.1"/>
    </source>
</evidence>
<accession>A0A6J4QLQ9</accession>
<proteinExistence type="predicted"/>
<protein>
    <submittedName>
        <fullName evidence="2">Uncharacterized protein</fullName>
    </submittedName>
</protein>
<sequence length="46" mass="4650">GLPERVGWRGMATGAGVRAPGGRAYLRTRPRRSAGCRRGGVGGGGV</sequence>
<feature type="region of interest" description="Disordered" evidence="1">
    <location>
        <begin position="1"/>
        <end position="46"/>
    </location>
</feature>
<feature type="non-terminal residue" evidence="2">
    <location>
        <position position="46"/>
    </location>
</feature>
<dbReference type="EMBL" id="CADCVF010000016">
    <property type="protein sequence ID" value="CAA9448533.1"/>
    <property type="molecule type" value="Genomic_DNA"/>
</dbReference>
<name>A0A6J4QLQ9_9ACTN</name>
<dbReference type="AlphaFoldDB" id="A0A6J4QLQ9"/>
<feature type="compositionally biased region" description="Gly residues" evidence="1">
    <location>
        <begin position="37"/>
        <end position="46"/>
    </location>
</feature>
<reference evidence="2" key="1">
    <citation type="submission" date="2020-02" db="EMBL/GenBank/DDBJ databases">
        <authorList>
            <person name="Meier V. D."/>
        </authorList>
    </citation>
    <scope>NUCLEOTIDE SEQUENCE</scope>
    <source>
        <strain evidence="2">AVDCRST_MAG58</strain>
    </source>
</reference>
<evidence type="ECO:0000256" key="1">
    <source>
        <dbReference type="SAM" id="MobiDB-lite"/>
    </source>
</evidence>
<feature type="non-terminal residue" evidence="2">
    <location>
        <position position="1"/>
    </location>
</feature>